<organism evidence="19 20">
    <name type="scientific">Trametes cubensis</name>
    <dbReference type="NCBI Taxonomy" id="1111947"/>
    <lineage>
        <taxon>Eukaryota</taxon>
        <taxon>Fungi</taxon>
        <taxon>Dikarya</taxon>
        <taxon>Basidiomycota</taxon>
        <taxon>Agaricomycotina</taxon>
        <taxon>Agaricomycetes</taxon>
        <taxon>Polyporales</taxon>
        <taxon>Polyporaceae</taxon>
        <taxon>Trametes</taxon>
    </lineage>
</organism>
<comment type="pathway">
    <text evidence="2">Lipid metabolism; fatty acid biosynthesis.</text>
</comment>
<comment type="function">
    <text evidence="16">Catalyzes the last of the four reactions of the long-chain fatty acids elongation cycle. This endoplasmic reticulum-bound enzymatic process, allows the addition of 2 carbons to the chain of long- and very long-chain fatty acids/VLCFAs per cycle. This enzyme reduces the trans-2,3-enoyl-CoA fatty acid intermediate to an acyl-CoA that can be further elongated by entering a new cycle of elongation. Thereby, it participates in the production of VLCFAs of different chain lengths that are involved in multiple biological processes as precursors of membrane lipids and lipid mediators.</text>
</comment>
<keyword evidence="11" id="KW-0560">Oxidoreductase</keyword>
<evidence type="ECO:0000256" key="7">
    <source>
        <dbReference type="ARBA" id="ARBA00022824"/>
    </source>
</evidence>
<evidence type="ECO:0000313" key="19">
    <source>
        <dbReference type="EMBL" id="KAJ8495982.1"/>
    </source>
</evidence>
<keyword evidence="7" id="KW-0256">Endoplasmic reticulum</keyword>
<dbReference type="InterPro" id="IPR000626">
    <property type="entry name" value="Ubiquitin-like_dom"/>
</dbReference>
<evidence type="ECO:0000259" key="18">
    <source>
        <dbReference type="PROSITE" id="PS50053"/>
    </source>
</evidence>
<protein>
    <recommendedName>
        <fullName evidence="4">very-long-chain enoyl-CoA reductase</fullName>
        <ecNumber evidence="4">1.3.1.93</ecNumber>
    </recommendedName>
</protein>
<dbReference type="InterPro" id="IPR001104">
    <property type="entry name" value="3-oxo-5_a-steroid_4-DH_C"/>
</dbReference>
<evidence type="ECO:0000256" key="9">
    <source>
        <dbReference type="ARBA" id="ARBA00022857"/>
    </source>
</evidence>
<evidence type="ECO:0000256" key="16">
    <source>
        <dbReference type="ARBA" id="ARBA00058640"/>
    </source>
</evidence>
<name>A0AAD7U281_9APHY</name>
<dbReference type="InterPro" id="IPR039357">
    <property type="entry name" value="SRD5A/TECR"/>
</dbReference>
<dbReference type="AlphaFoldDB" id="A0AAD7U281"/>
<dbReference type="Pfam" id="PF02544">
    <property type="entry name" value="Steroid_dh"/>
    <property type="match status" value="1"/>
</dbReference>
<sequence>MASVKVSAAKSTPLARNLPTFITFDKPMHEQTVHDLKKAITAKNPKASSSCVVLKLTLKGESKPLADHSTLKEAGVEDGSEVTVKDLGPQIGWRTVYLIEYAGPLVIHPLIYHFPRLFFGGAVQHSVLQKYVYAAVMLHFIKRELETLFVHRFSHGTMPFRNVFKNSGHYHILSGLLLAYSVYSPTFAANSPYIRGTIRENPNFLWSCLAVWLFAELSNLSAHLTLRSLRPAGTTKRAIPYGYGFSLVSCPNYFFETVAWTVIAVMTGSYAAWLFLVVGTYQMAVWAIKKHKNYKKEFGKDYPANRKAMFPFIF</sequence>
<keyword evidence="9" id="KW-0521">NADP</keyword>
<feature type="transmembrane region" description="Helical" evidence="17">
    <location>
        <begin position="204"/>
        <end position="226"/>
    </location>
</feature>
<keyword evidence="14" id="KW-0275">Fatty acid biosynthesis</keyword>
<feature type="transmembrane region" description="Helical" evidence="17">
    <location>
        <begin position="238"/>
        <end position="255"/>
    </location>
</feature>
<dbReference type="PROSITE" id="PS50244">
    <property type="entry name" value="S5A_REDUCTASE"/>
    <property type="match status" value="1"/>
</dbReference>
<dbReference type="PANTHER" id="PTHR10556">
    <property type="entry name" value="3-OXO-5-ALPHA-STEROID 4-DEHYDROGENASE"/>
    <property type="match status" value="1"/>
</dbReference>
<comment type="caution">
    <text evidence="19">The sequence shown here is derived from an EMBL/GenBank/DDBJ whole genome shotgun (WGS) entry which is preliminary data.</text>
</comment>
<dbReference type="GO" id="GO:0005789">
    <property type="term" value="C:endoplasmic reticulum membrane"/>
    <property type="evidence" value="ECO:0007669"/>
    <property type="project" value="UniProtKB-SubCell"/>
</dbReference>
<evidence type="ECO:0000256" key="14">
    <source>
        <dbReference type="ARBA" id="ARBA00023160"/>
    </source>
</evidence>
<dbReference type="PROSITE" id="PS50053">
    <property type="entry name" value="UBIQUITIN_2"/>
    <property type="match status" value="1"/>
</dbReference>
<evidence type="ECO:0000256" key="6">
    <source>
        <dbReference type="ARBA" id="ARBA00022692"/>
    </source>
</evidence>
<evidence type="ECO:0000256" key="10">
    <source>
        <dbReference type="ARBA" id="ARBA00022989"/>
    </source>
</evidence>
<comment type="catalytic activity">
    <reaction evidence="15">
        <text>a very-long-chain 2,3-saturated fatty acyl-CoA + NADP(+) = a very-long-chain (2E)-enoyl-CoA + NADPH + H(+)</text>
        <dbReference type="Rhea" id="RHEA:14473"/>
        <dbReference type="ChEBI" id="CHEBI:15378"/>
        <dbReference type="ChEBI" id="CHEBI:57783"/>
        <dbReference type="ChEBI" id="CHEBI:58349"/>
        <dbReference type="ChEBI" id="CHEBI:83724"/>
        <dbReference type="ChEBI" id="CHEBI:83728"/>
        <dbReference type="EC" id="1.3.1.93"/>
    </reaction>
</comment>
<evidence type="ECO:0000256" key="3">
    <source>
        <dbReference type="ARBA" id="ARBA00007742"/>
    </source>
</evidence>
<feature type="transmembrane region" description="Helical" evidence="17">
    <location>
        <begin position="261"/>
        <end position="288"/>
    </location>
</feature>
<keyword evidence="20" id="KW-1185">Reference proteome</keyword>
<keyword evidence="8" id="KW-0276">Fatty acid metabolism</keyword>
<dbReference type="EC" id="1.3.1.93" evidence="4"/>
<keyword evidence="6 17" id="KW-0812">Transmembrane</keyword>
<evidence type="ECO:0000256" key="8">
    <source>
        <dbReference type="ARBA" id="ARBA00022832"/>
    </source>
</evidence>
<dbReference type="EMBL" id="JAPEVG010000019">
    <property type="protein sequence ID" value="KAJ8495982.1"/>
    <property type="molecule type" value="Genomic_DNA"/>
</dbReference>
<reference evidence="19" key="1">
    <citation type="submission" date="2022-11" db="EMBL/GenBank/DDBJ databases">
        <title>Genome Sequence of Cubamyces cubensis.</title>
        <authorList>
            <person name="Buettner E."/>
        </authorList>
    </citation>
    <scope>NUCLEOTIDE SEQUENCE</scope>
    <source>
        <strain evidence="19">MPL-01</strain>
    </source>
</reference>
<gene>
    <name evidence="19" type="ORF">ONZ51_g1390</name>
</gene>
<keyword evidence="10 17" id="KW-1133">Transmembrane helix</keyword>
<evidence type="ECO:0000256" key="15">
    <source>
        <dbReference type="ARBA" id="ARBA00051495"/>
    </source>
</evidence>
<comment type="similarity">
    <text evidence="3">Belongs to the steroid 5-alpha reductase family.</text>
</comment>
<dbReference type="GO" id="GO:0102758">
    <property type="term" value="F:very-long-chain enoyl-CoA reductase activity"/>
    <property type="evidence" value="ECO:0007669"/>
    <property type="project" value="UniProtKB-EC"/>
</dbReference>
<evidence type="ECO:0000256" key="11">
    <source>
        <dbReference type="ARBA" id="ARBA00023002"/>
    </source>
</evidence>
<dbReference type="Gene3D" id="3.10.20.90">
    <property type="entry name" value="Phosphatidylinositol 3-kinase Catalytic Subunit, Chain A, domain 1"/>
    <property type="match status" value="1"/>
</dbReference>
<evidence type="ECO:0000256" key="1">
    <source>
        <dbReference type="ARBA" id="ARBA00004477"/>
    </source>
</evidence>
<accession>A0AAD7U281</accession>
<feature type="transmembrane region" description="Helical" evidence="17">
    <location>
        <begin position="168"/>
        <end position="184"/>
    </location>
</feature>
<evidence type="ECO:0000256" key="4">
    <source>
        <dbReference type="ARBA" id="ARBA00012530"/>
    </source>
</evidence>
<evidence type="ECO:0000256" key="2">
    <source>
        <dbReference type="ARBA" id="ARBA00005194"/>
    </source>
</evidence>
<keyword evidence="5" id="KW-0444">Lipid biosynthesis</keyword>
<dbReference type="FunFam" id="1.20.120.1630:FF:000010">
    <property type="entry name" value="Steroid alpha reductase family protein"/>
    <property type="match status" value="1"/>
</dbReference>
<feature type="domain" description="Ubiquitin-like" evidence="18">
    <location>
        <begin position="30"/>
        <end position="84"/>
    </location>
</feature>
<dbReference type="PANTHER" id="PTHR10556:SF28">
    <property type="entry name" value="VERY-LONG-CHAIN ENOYL-COA REDUCTASE"/>
    <property type="match status" value="1"/>
</dbReference>
<proteinExistence type="inferred from homology"/>
<dbReference type="Gene3D" id="1.20.120.1630">
    <property type="match status" value="1"/>
</dbReference>
<dbReference type="Proteomes" id="UP001215151">
    <property type="component" value="Unassembled WGS sequence"/>
</dbReference>
<dbReference type="GO" id="GO:0042761">
    <property type="term" value="P:very long-chain fatty acid biosynthetic process"/>
    <property type="evidence" value="ECO:0007669"/>
    <property type="project" value="TreeGrafter"/>
</dbReference>
<evidence type="ECO:0000256" key="5">
    <source>
        <dbReference type="ARBA" id="ARBA00022516"/>
    </source>
</evidence>
<evidence type="ECO:0000256" key="17">
    <source>
        <dbReference type="SAM" id="Phobius"/>
    </source>
</evidence>
<keyword evidence="13 17" id="KW-0472">Membrane</keyword>
<comment type="subcellular location">
    <subcellularLocation>
        <location evidence="1">Endoplasmic reticulum membrane</location>
        <topology evidence="1">Multi-pass membrane protein</topology>
    </subcellularLocation>
</comment>
<evidence type="ECO:0000256" key="13">
    <source>
        <dbReference type="ARBA" id="ARBA00023136"/>
    </source>
</evidence>
<evidence type="ECO:0000256" key="12">
    <source>
        <dbReference type="ARBA" id="ARBA00023098"/>
    </source>
</evidence>
<evidence type="ECO:0000313" key="20">
    <source>
        <dbReference type="Proteomes" id="UP001215151"/>
    </source>
</evidence>
<keyword evidence="12" id="KW-0443">Lipid metabolism</keyword>